<dbReference type="RefSeq" id="WP_270026677.1">
    <property type="nucleotide sequence ID" value="NZ_JAPDDP010000034.1"/>
</dbReference>
<evidence type="ECO:0000313" key="4">
    <source>
        <dbReference type="Proteomes" id="UP001147653"/>
    </source>
</evidence>
<evidence type="ECO:0000256" key="1">
    <source>
        <dbReference type="SAM" id="MobiDB-lite"/>
    </source>
</evidence>
<feature type="chain" id="PRO_5040753456" description="Htaa domain-containing protein" evidence="2">
    <location>
        <begin position="21"/>
        <end position="535"/>
    </location>
</feature>
<evidence type="ECO:0000313" key="3">
    <source>
        <dbReference type="EMBL" id="MDA0182312.1"/>
    </source>
</evidence>
<feature type="signal peptide" evidence="2">
    <location>
        <begin position="1"/>
        <end position="20"/>
    </location>
</feature>
<reference evidence="3" key="1">
    <citation type="submission" date="2022-10" db="EMBL/GenBank/DDBJ databases">
        <title>The WGS of Solirubrobacter phytolaccae KCTC 29190.</title>
        <authorList>
            <person name="Jiang Z."/>
        </authorList>
    </citation>
    <scope>NUCLEOTIDE SEQUENCE</scope>
    <source>
        <strain evidence="3">KCTC 29190</strain>
    </source>
</reference>
<keyword evidence="2" id="KW-0732">Signal</keyword>
<organism evidence="3 4">
    <name type="scientific">Solirubrobacter phytolaccae</name>
    <dbReference type="NCBI Taxonomy" id="1404360"/>
    <lineage>
        <taxon>Bacteria</taxon>
        <taxon>Bacillati</taxon>
        <taxon>Actinomycetota</taxon>
        <taxon>Thermoleophilia</taxon>
        <taxon>Solirubrobacterales</taxon>
        <taxon>Solirubrobacteraceae</taxon>
        <taxon>Solirubrobacter</taxon>
    </lineage>
</organism>
<dbReference type="AlphaFoldDB" id="A0A9X3SGC7"/>
<sequence length="535" mass="55636">MRWAVALLCLAGALVAPASAAAFPDSVFENQCQYSYDRYWRPVPIVFGGRLTNGSGVELTPGAQLSVGDTVRLEGGTVSAVLPSWITTFAYEAGMIPLGDGQLPVKAWLSLEATNTAEGIKAGIPLDTVARTHVVLTPGGVVDEERSSVIVEEAPVPTQSWTATGGELLVRQAFAESLPPLPIREDGSTARVRGSLFVDAKLTFPSGELFHLYLDCLQGEQVRQGETHTDAIPGTVGAFSVPGFTGAVDAAPVTDPVDVDLQISAGPPRAAQGTSATLTSSSLRLRLTDAQRDAWFGNATSVAFSGTVGLTGDRSSEVTQEVDVDQVVAVAADGPVTVTLRLPDTTWSATTGDGIDIRGSATVTLDATAGGVTKTLTLTRISAGDPYPFARILRPGANPTPIVRPPVVTPTPTPTAVPVPAPSPTPTPAAAPKVTVRSTKLKVSANRVSTSLKCTGTAACRGTVTLRTTAKVKKRYVTLTKAVKYTVAAGKTATVRLSLSSAGKKHLRGKKRVAVALDVKPASGKTVTKKLTLTR</sequence>
<name>A0A9X3SGC7_9ACTN</name>
<protein>
    <recommendedName>
        <fullName evidence="5">Htaa domain-containing protein</fullName>
    </recommendedName>
</protein>
<evidence type="ECO:0000256" key="2">
    <source>
        <dbReference type="SAM" id="SignalP"/>
    </source>
</evidence>
<accession>A0A9X3SGC7</accession>
<dbReference type="Proteomes" id="UP001147653">
    <property type="component" value="Unassembled WGS sequence"/>
</dbReference>
<evidence type="ECO:0008006" key="5">
    <source>
        <dbReference type="Google" id="ProtNLM"/>
    </source>
</evidence>
<proteinExistence type="predicted"/>
<keyword evidence="4" id="KW-1185">Reference proteome</keyword>
<feature type="region of interest" description="Disordered" evidence="1">
    <location>
        <begin position="413"/>
        <end position="432"/>
    </location>
</feature>
<comment type="caution">
    <text evidence="3">The sequence shown here is derived from an EMBL/GenBank/DDBJ whole genome shotgun (WGS) entry which is preliminary data.</text>
</comment>
<gene>
    <name evidence="3" type="ORF">OJ997_18540</name>
</gene>
<feature type="compositionally biased region" description="Pro residues" evidence="1">
    <location>
        <begin position="413"/>
        <end position="429"/>
    </location>
</feature>
<dbReference type="EMBL" id="JAPDDP010000034">
    <property type="protein sequence ID" value="MDA0182312.1"/>
    <property type="molecule type" value="Genomic_DNA"/>
</dbReference>